<dbReference type="AlphaFoldDB" id="A0A2X2YKN2"/>
<dbReference type="InterPro" id="IPR003439">
    <property type="entry name" value="ABC_transporter-like_ATP-bd"/>
</dbReference>
<dbReference type="GO" id="GO:0005524">
    <property type="term" value="F:ATP binding"/>
    <property type="evidence" value="ECO:0007669"/>
    <property type="project" value="InterPro"/>
</dbReference>
<dbReference type="PANTHER" id="PTHR43166">
    <property type="entry name" value="AMINO ACID IMPORT ATP-BINDING PROTEIN"/>
    <property type="match status" value="1"/>
</dbReference>
<sequence length="130" mass="14710">MIEIKNLEKSFKGNKILENISFTLKEGEILTLLGPSGAGKTTILRILNGLETCDFGDITLDSLKICEKGIYKDSKAQKEIHKKIGLVFQTFNLFPHMNILENLILAPMHTLNLSLEEATKKHCKFFLDFL</sequence>
<feature type="domain" description="ABC transporter" evidence="3">
    <location>
        <begin position="17"/>
        <end position="118"/>
    </location>
</feature>
<dbReference type="Pfam" id="PF00005">
    <property type="entry name" value="ABC_tran"/>
    <property type="match status" value="1"/>
</dbReference>
<dbReference type="Proteomes" id="UP000249986">
    <property type="component" value="Unassembled WGS sequence"/>
</dbReference>
<dbReference type="InterPro" id="IPR050086">
    <property type="entry name" value="MetN_ABC_transporter-like"/>
</dbReference>
<evidence type="ECO:0000256" key="2">
    <source>
        <dbReference type="ARBA" id="ARBA00022448"/>
    </source>
</evidence>
<gene>
    <name evidence="4" type="primary">glnQ</name>
    <name evidence="4" type="ORF">NCTC10719_02790</name>
</gene>
<proteinExistence type="inferred from homology"/>
<name>A0A2X2YKN2_CLOPF</name>
<dbReference type="InterPro" id="IPR027417">
    <property type="entry name" value="P-loop_NTPase"/>
</dbReference>
<dbReference type="GO" id="GO:0016887">
    <property type="term" value="F:ATP hydrolysis activity"/>
    <property type="evidence" value="ECO:0007669"/>
    <property type="project" value="InterPro"/>
</dbReference>
<evidence type="ECO:0000256" key="1">
    <source>
        <dbReference type="ARBA" id="ARBA00005417"/>
    </source>
</evidence>
<accession>A0A2X2YKN2</accession>
<protein>
    <submittedName>
        <fullName evidence="4">Amino acid ABC transporter</fullName>
    </submittedName>
</protein>
<keyword evidence="2" id="KW-0813">Transport</keyword>
<comment type="similarity">
    <text evidence="1">Belongs to the ABC transporter superfamily.</text>
</comment>
<dbReference type="EMBL" id="UAWG01000020">
    <property type="protein sequence ID" value="SQB61115.1"/>
    <property type="molecule type" value="Genomic_DNA"/>
</dbReference>
<evidence type="ECO:0000259" key="3">
    <source>
        <dbReference type="Pfam" id="PF00005"/>
    </source>
</evidence>
<organism evidence="4 5">
    <name type="scientific">Clostridium perfringens</name>
    <dbReference type="NCBI Taxonomy" id="1502"/>
    <lineage>
        <taxon>Bacteria</taxon>
        <taxon>Bacillati</taxon>
        <taxon>Bacillota</taxon>
        <taxon>Clostridia</taxon>
        <taxon>Eubacteriales</taxon>
        <taxon>Clostridiaceae</taxon>
        <taxon>Clostridium</taxon>
    </lineage>
</organism>
<dbReference type="PANTHER" id="PTHR43166:SF4">
    <property type="entry name" value="PHOSPHONATES IMPORT ATP-BINDING PROTEIN PHNC"/>
    <property type="match status" value="1"/>
</dbReference>
<dbReference type="Gene3D" id="3.40.50.300">
    <property type="entry name" value="P-loop containing nucleotide triphosphate hydrolases"/>
    <property type="match status" value="1"/>
</dbReference>
<evidence type="ECO:0000313" key="5">
    <source>
        <dbReference type="Proteomes" id="UP000249986"/>
    </source>
</evidence>
<evidence type="ECO:0000313" key="4">
    <source>
        <dbReference type="EMBL" id="SQB61115.1"/>
    </source>
</evidence>
<reference evidence="4 5" key="1">
    <citation type="submission" date="2018-06" db="EMBL/GenBank/DDBJ databases">
        <authorList>
            <consortium name="Pathogen Informatics"/>
            <person name="Doyle S."/>
        </authorList>
    </citation>
    <scope>NUCLEOTIDE SEQUENCE [LARGE SCALE GENOMIC DNA]</scope>
    <source>
        <strain evidence="4 5">NCTC10719</strain>
    </source>
</reference>
<dbReference type="SUPFAM" id="SSF52540">
    <property type="entry name" value="P-loop containing nucleoside triphosphate hydrolases"/>
    <property type="match status" value="1"/>
</dbReference>